<protein>
    <submittedName>
        <fullName evidence="2">Uncharacterized protein</fullName>
    </submittedName>
</protein>
<proteinExistence type="predicted"/>
<keyword evidence="1" id="KW-0472">Membrane</keyword>
<keyword evidence="1" id="KW-1133">Transmembrane helix</keyword>
<gene>
    <name evidence="2" type="ORF">SFLOR_v1c10680</name>
</gene>
<organism evidence="2 3">
    <name type="scientific">Spiroplasma floricola 23-6</name>
    <dbReference type="NCBI Taxonomy" id="1336749"/>
    <lineage>
        <taxon>Bacteria</taxon>
        <taxon>Bacillati</taxon>
        <taxon>Mycoplasmatota</taxon>
        <taxon>Mollicutes</taxon>
        <taxon>Entomoplasmatales</taxon>
        <taxon>Spiroplasmataceae</taxon>
        <taxon>Spiroplasma</taxon>
    </lineage>
</organism>
<evidence type="ECO:0000256" key="1">
    <source>
        <dbReference type="SAM" id="Phobius"/>
    </source>
</evidence>
<dbReference type="AlphaFoldDB" id="A0A2K8SF96"/>
<feature type="transmembrane region" description="Helical" evidence="1">
    <location>
        <begin position="123"/>
        <end position="145"/>
    </location>
</feature>
<evidence type="ECO:0000313" key="2">
    <source>
        <dbReference type="EMBL" id="AUB32114.1"/>
    </source>
</evidence>
<evidence type="ECO:0000313" key="3">
    <source>
        <dbReference type="Proteomes" id="UP000231823"/>
    </source>
</evidence>
<accession>A0A2K8SF96</accession>
<feature type="transmembrane region" description="Helical" evidence="1">
    <location>
        <begin position="86"/>
        <end position="111"/>
    </location>
</feature>
<dbReference type="KEGG" id="sfz:SFLOR_v1c10680"/>
<dbReference type="Proteomes" id="UP000231823">
    <property type="component" value="Chromosome"/>
</dbReference>
<dbReference type="NCBIfam" id="NF046000">
    <property type="entry name" value="MAG1210_fam"/>
    <property type="match status" value="1"/>
</dbReference>
<dbReference type="EMBL" id="CP025057">
    <property type="protein sequence ID" value="AUB32114.1"/>
    <property type="molecule type" value="Genomic_DNA"/>
</dbReference>
<keyword evidence="1" id="KW-0812">Transmembrane</keyword>
<sequence>MWNIKKIEYLNYKGNKIMIYEPLKEYETTLKKKFEDTLEEEFDKLVKLSGVDKEANEKLMKSIKSDRKKIAKANDRYQLMKRWKGFLFIFFIVFTIITTTVVLSIFINLSLFIANISLYGKALYLRILIMGIYAIYSFFYLKYFFIKYKKFWKEIDKLKARAEENIEVAWQQMKKLNDLFEWGIPLKLFSKTIDFIKFDNNLTSNKMQYLISRYNLPLKNKTYSTKSLISGEIAKNPFLIWERSFFIMEDITYSGQKNFQYKRNIIEDNGDISYSIDDKVLRAEIVKQIPVFKTEKVVLFMSDLIPNLSYTRKPQNLNSLNLKELEEFINKNKELLEKKAIDSIKENSSFNLMNNTEFESYFNVQNRSNEIEFRRLFTPIAQKNMIELIADLKSGFGDDFTLEKKGMITWIKSDRLKNWYFDQNPVDYTSFSLDSIKQKFFDINRVQFRHMYFTLAPILATPALINTNAKSLIIDSPEVNTNSSPSTHVLESIIYKFLDDNYSFTLFKKESILDLTSIEESGGINISNLNVNSFNRNSTTEFIVKKTPDGDQRNIPIKYKNFLRTVDSFYFHSIVVKDMDNALYLYNIFNNNNWKKIMANNSLMEQNMFFSQNIIGIFSKEKVSLDDLKVFKNKMDYQQTF</sequence>
<reference evidence="2 3" key="1">
    <citation type="submission" date="2017-12" db="EMBL/GenBank/DDBJ databases">
        <title>Complete genome sequence of Spiroplasma floricola 23-6 (ATCC 29989).</title>
        <authorList>
            <person name="Tsai Y.-M."/>
            <person name="Wu P.-S."/>
            <person name="Lo W.-S."/>
            <person name="Kuo C.-H."/>
        </authorList>
    </citation>
    <scope>NUCLEOTIDE SEQUENCE [LARGE SCALE GENOMIC DNA]</scope>
    <source>
        <strain evidence="2 3">23-6</strain>
    </source>
</reference>
<name>A0A2K8SF96_9MOLU</name>
<keyword evidence="3" id="KW-1185">Reference proteome</keyword>